<accession>A0A2N6M6Y2</accession>
<name>A0A2N6M6Y2_9CYAN</name>
<sequence>MDRTPQGLVLLDYKTSSQAPKGIKDEFGKTTVDIQLPLYIHFASTTLFPGETVHEAYYYSVTKGKKLPKKQPSQETLQAIAQKIKTYLQTGYYPVSPDVDKNACKYCPYDLVCRHGSRQSRKGSPL</sequence>
<dbReference type="AlphaFoldDB" id="A0A2N6M6Y2"/>
<dbReference type="Gene3D" id="3.90.320.10">
    <property type="match status" value="1"/>
</dbReference>
<evidence type="ECO:0000259" key="4">
    <source>
        <dbReference type="Pfam" id="PF12705"/>
    </source>
</evidence>
<evidence type="ECO:0000313" key="5">
    <source>
        <dbReference type="EMBL" id="PMB42500.1"/>
    </source>
</evidence>
<gene>
    <name evidence="5" type="ORF">CEN41_15030</name>
</gene>
<dbReference type="EMBL" id="NMQI01000346">
    <property type="protein sequence ID" value="PMB42500.1"/>
    <property type="molecule type" value="Genomic_DNA"/>
</dbReference>
<evidence type="ECO:0000313" key="6">
    <source>
        <dbReference type="Proteomes" id="UP000234966"/>
    </source>
</evidence>
<protein>
    <recommendedName>
        <fullName evidence="4">PD-(D/E)XK endonuclease-like domain-containing protein</fullName>
    </recommendedName>
</protein>
<comment type="caution">
    <text evidence="5">The sequence shown here is derived from an EMBL/GenBank/DDBJ whole genome shotgun (WGS) entry which is preliminary data.</text>
</comment>
<keyword evidence="2" id="KW-0378">Hydrolase</keyword>
<proteinExistence type="predicted"/>
<dbReference type="Pfam" id="PF12705">
    <property type="entry name" value="PDDEXK_1"/>
    <property type="match status" value="1"/>
</dbReference>
<keyword evidence="2" id="KW-0067">ATP-binding</keyword>
<keyword evidence="2" id="KW-0547">Nucleotide-binding</keyword>
<dbReference type="GO" id="GO:0004386">
    <property type="term" value="F:helicase activity"/>
    <property type="evidence" value="ECO:0007669"/>
    <property type="project" value="UniProtKB-KW"/>
</dbReference>
<keyword evidence="3" id="KW-0234">DNA repair</keyword>
<evidence type="ECO:0000256" key="1">
    <source>
        <dbReference type="ARBA" id="ARBA00022763"/>
    </source>
</evidence>
<keyword evidence="1" id="KW-0227">DNA damage</keyword>
<dbReference type="Proteomes" id="UP000234966">
    <property type="component" value="Unassembled WGS sequence"/>
</dbReference>
<organism evidence="5 6">
    <name type="scientific">Fischerella thermalis CCMEE 5330</name>
    <dbReference type="NCBI Taxonomy" id="2019670"/>
    <lineage>
        <taxon>Bacteria</taxon>
        <taxon>Bacillati</taxon>
        <taxon>Cyanobacteriota</taxon>
        <taxon>Cyanophyceae</taxon>
        <taxon>Nostocales</taxon>
        <taxon>Hapalosiphonaceae</taxon>
        <taxon>Fischerella</taxon>
    </lineage>
</organism>
<evidence type="ECO:0000256" key="3">
    <source>
        <dbReference type="ARBA" id="ARBA00023204"/>
    </source>
</evidence>
<reference evidence="5 6" key="1">
    <citation type="submission" date="2017-07" db="EMBL/GenBank/DDBJ databases">
        <title>Genomes of Fischerella (Mastigocladus) sp. strains.</title>
        <authorList>
            <person name="Miller S.R."/>
        </authorList>
    </citation>
    <scope>NUCLEOTIDE SEQUENCE [LARGE SCALE GENOMIC DNA]</scope>
    <source>
        <strain evidence="5 6">CCMEE 5330</strain>
    </source>
</reference>
<dbReference type="RefSeq" id="WP_102207182.1">
    <property type="nucleotide sequence ID" value="NZ_NMQI01000346.1"/>
</dbReference>
<feature type="domain" description="PD-(D/E)XK endonuclease-like" evidence="4">
    <location>
        <begin position="4"/>
        <end position="114"/>
    </location>
</feature>
<dbReference type="GO" id="GO:0006281">
    <property type="term" value="P:DNA repair"/>
    <property type="evidence" value="ECO:0007669"/>
    <property type="project" value="UniProtKB-KW"/>
</dbReference>
<evidence type="ECO:0000256" key="2">
    <source>
        <dbReference type="ARBA" id="ARBA00022806"/>
    </source>
</evidence>
<dbReference type="InterPro" id="IPR011604">
    <property type="entry name" value="PDDEXK-like_dom_sf"/>
</dbReference>
<dbReference type="InterPro" id="IPR038726">
    <property type="entry name" value="PDDEXK_AddAB-type"/>
</dbReference>
<keyword evidence="2" id="KW-0347">Helicase</keyword>